<dbReference type="Pfam" id="PF04885">
    <property type="entry name" value="Stig1"/>
    <property type="match status" value="1"/>
</dbReference>
<dbReference type="PANTHER" id="PTHR33227">
    <property type="entry name" value="STIGMA-SPECIFIC STIG1-LIKE PROTEIN 3"/>
    <property type="match status" value="1"/>
</dbReference>
<dbReference type="EMBL" id="BMAC01000037">
    <property type="protein sequence ID" value="GFP82071.1"/>
    <property type="molecule type" value="Genomic_DNA"/>
</dbReference>
<accession>A0A830BJ20</accession>
<evidence type="ECO:0000313" key="4">
    <source>
        <dbReference type="Proteomes" id="UP000653305"/>
    </source>
</evidence>
<dbReference type="OrthoDB" id="1841769at2759"/>
<dbReference type="InterPro" id="IPR006969">
    <property type="entry name" value="Stig-like"/>
</dbReference>
<organism evidence="3 4">
    <name type="scientific">Phtheirospermum japonicum</name>
    <dbReference type="NCBI Taxonomy" id="374723"/>
    <lineage>
        <taxon>Eukaryota</taxon>
        <taxon>Viridiplantae</taxon>
        <taxon>Streptophyta</taxon>
        <taxon>Embryophyta</taxon>
        <taxon>Tracheophyta</taxon>
        <taxon>Spermatophyta</taxon>
        <taxon>Magnoliopsida</taxon>
        <taxon>eudicotyledons</taxon>
        <taxon>Gunneridae</taxon>
        <taxon>Pentapetalae</taxon>
        <taxon>asterids</taxon>
        <taxon>lamiids</taxon>
        <taxon>Lamiales</taxon>
        <taxon>Orobanchaceae</taxon>
        <taxon>Orobanchaceae incertae sedis</taxon>
        <taxon>Phtheirospermum</taxon>
    </lineage>
</organism>
<keyword evidence="2" id="KW-0732">Signal</keyword>
<evidence type="ECO:0000313" key="3">
    <source>
        <dbReference type="EMBL" id="GFP82071.1"/>
    </source>
</evidence>
<gene>
    <name evidence="3" type="ORF">PHJA_000350400</name>
</gene>
<evidence type="ECO:0000256" key="1">
    <source>
        <dbReference type="ARBA" id="ARBA00006010"/>
    </source>
</evidence>
<proteinExistence type="inferred from homology"/>
<protein>
    <recommendedName>
        <fullName evidence="5">Stigma-specific STIG1-like protein 1</fullName>
    </recommendedName>
</protein>
<comment type="caution">
    <text evidence="3">The sequence shown here is derived from an EMBL/GenBank/DDBJ whole genome shotgun (WGS) entry which is preliminary data.</text>
</comment>
<reference evidence="3" key="1">
    <citation type="submission" date="2020-07" db="EMBL/GenBank/DDBJ databases">
        <title>Ethylene signaling mediates host invasion by parasitic plants.</title>
        <authorList>
            <person name="Yoshida S."/>
        </authorList>
    </citation>
    <scope>NUCLEOTIDE SEQUENCE</scope>
    <source>
        <strain evidence="3">Okayama</strain>
    </source>
</reference>
<dbReference type="Proteomes" id="UP000653305">
    <property type="component" value="Unassembled WGS sequence"/>
</dbReference>
<evidence type="ECO:0000256" key="2">
    <source>
        <dbReference type="ARBA" id="ARBA00022729"/>
    </source>
</evidence>
<keyword evidence="4" id="KW-1185">Reference proteome</keyword>
<name>A0A830BJ20_9LAMI</name>
<dbReference type="AlphaFoldDB" id="A0A830BJ20"/>
<sequence>MARPCNENNQVCGHFLGGGNATCCSGKCVETGFDASNCGACGKTCSFREVCCRGECVNLDYDKRHCGFCNNMCKIDGACVYGICDYA</sequence>
<dbReference type="PANTHER" id="PTHR33227:SF18">
    <property type="entry name" value="STIGMA-SPECIFIC STIG1-LIKE PROTEIN 3"/>
    <property type="match status" value="1"/>
</dbReference>
<comment type="similarity">
    <text evidence="1">Belongs to the STIG1 family.</text>
</comment>
<evidence type="ECO:0008006" key="5">
    <source>
        <dbReference type="Google" id="ProtNLM"/>
    </source>
</evidence>